<dbReference type="OrthoDB" id="9795769at2"/>
<feature type="domain" description="Phosphoribosyl-AMP cyclohydrolase" evidence="12">
    <location>
        <begin position="32"/>
        <end position="105"/>
    </location>
</feature>
<evidence type="ECO:0000313" key="14">
    <source>
        <dbReference type="Proteomes" id="UP000324781"/>
    </source>
</evidence>
<protein>
    <recommendedName>
        <fullName evidence="11">Phosphoribosyl-AMP cyclohydrolase</fullName>
        <shortName evidence="11">PRA-CH</shortName>
        <ecNumber evidence="11">3.5.4.19</ecNumber>
    </recommendedName>
</protein>
<dbReference type="GO" id="GO:0004635">
    <property type="term" value="F:phosphoribosyl-AMP cyclohydrolase activity"/>
    <property type="evidence" value="ECO:0007669"/>
    <property type="project" value="UniProtKB-UniRule"/>
</dbReference>
<dbReference type="UniPathway" id="UPA00031">
    <property type="reaction ID" value="UER00008"/>
</dbReference>
<comment type="catalytic activity">
    <reaction evidence="2">
        <text>1-(5-phospho-beta-D-ribosyl)-ATP + H2O = 1-(5-phospho-beta-D-ribosyl)-5'-AMP + diphosphate + H(+)</text>
        <dbReference type="Rhea" id="RHEA:22828"/>
        <dbReference type="ChEBI" id="CHEBI:15377"/>
        <dbReference type="ChEBI" id="CHEBI:15378"/>
        <dbReference type="ChEBI" id="CHEBI:33019"/>
        <dbReference type="ChEBI" id="CHEBI:59457"/>
        <dbReference type="ChEBI" id="CHEBI:73183"/>
        <dbReference type="EC" id="3.6.1.31"/>
    </reaction>
</comment>
<evidence type="ECO:0000256" key="9">
    <source>
        <dbReference type="ARBA" id="ARBA00022801"/>
    </source>
</evidence>
<dbReference type="EMBL" id="FQZP01000015">
    <property type="protein sequence ID" value="SHI92140.1"/>
    <property type="molecule type" value="Genomic_DNA"/>
</dbReference>
<dbReference type="EC" id="3.5.4.19" evidence="11"/>
<evidence type="ECO:0000256" key="3">
    <source>
        <dbReference type="ARBA" id="ARBA00005169"/>
    </source>
</evidence>
<comment type="subcellular location">
    <subcellularLocation>
        <location evidence="11">Cytoplasm</location>
    </subcellularLocation>
</comment>
<evidence type="ECO:0000256" key="10">
    <source>
        <dbReference type="ARBA" id="ARBA00023102"/>
    </source>
</evidence>
<evidence type="ECO:0000256" key="11">
    <source>
        <dbReference type="HAMAP-Rule" id="MF_01021"/>
    </source>
</evidence>
<feature type="binding site" evidence="11">
    <location>
        <position position="83"/>
    </location>
    <ligand>
        <name>Mg(2+)</name>
        <dbReference type="ChEBI" id="CHEBI:18420"/>
    </ligand>
</feature>
<dbReference type="PANTHER" id="PTHR42945:SF1">
    <property type="entry name" value="HISTIDINE BIOSYNTHESIS BIFUNCTIONAL PROTEIN HIS7"/>
    <property type="match status" value="1"/>
</dbReference>
<accession>A0A1M6F399</accession>
<comment type="cofactor">
    <cofactor evidence="11">
        <name>Zn(2+)</name>
        <dbReference type="ChEBI" id="CHEBI:29105"/>
    </cofactor>
    <text evidence="11">Binds 1 zinc ion per subunit.</text>
</comment>
<dbReference type="Proteomes" id="UP000324781">
    <property type="component" value="Unassembled WGS sequence"/>
</dbReference>
<dbReference type="InterPro" id="IPR038019">
    <property type="entry name" value="PRib_AMP_CycHydrolase_sf"/>
</dbReference>
<evidence type="ECO:0000259" key="12">
    <source>
        <dbReference type="Pfam" id="PF01502"/>
    </source>
</evidence>
<gene>
    <name evidence="11" type="primary">hisI</name>
    <name evidence="13" type="ORF">SAMN05444373_101513</name>
</gene>
<dbReference type="Pfam" id="PF01502">
    <property type="entry name" value="PRA-CH"/>
    <property type="match status" value="1"/>
</dbReference>
<reference evidence="13 14" key="1">
    <citation type="submission" date="2016-11" db="EMBL/GenBank/DDBJ databases">
        <authorList>
            <person name="Varghese N."/>
            <person name="Submissions S."/>
        </authorList>
    </citation>
    <scope>NUCLEOTIDE SEQUENCE [LARGE SCALE GENOMIC DNA]</scope>
    <source>
        <strain evidence="13 14">DSM 19027</strain>
    </source>
</reference>
<comment type="cofactor">
    <cofactor evidence="11">
        <name>Mg(2+)</name>
        <dbReference type="ChEBI" id="CHEBI:18420"/>
    </cofactor>
    <text evidence="11">Binds 1 Mg(2+) ion per subunit.</text>
</comment>
<dbReference type="FunFam" id="3.10.20.810:FF:000001">
    <property type="entry name" value="Histidine biosynthesis bifunctional protein HisIE"/>
    <property type="match status" value="1"/>
</dbReference>
<keyword evidence="7 11" id="KW-0963">Cytoplasm</keyword>
<sequence length="110" mass="12464">MDGQKLLESVKWNSQGLVPAIAQDIESGEVLMMAWMNEEALNKTLATRQVTYYSRSRQCLWTKGETSGNRQQLVSLFLDCDGDTILLKVRQTGPACHTGNRTCFFNEIEF</sequence>
<dbReference type="NCBIfam" id="NF000768">
    <property type="entry name" value="PRK00051.1"/>
    <property type="match status" value="1"/>
</dbReference>
<evidence type="ECO:0000256" key="4">
    <source>
        <dbReference type="ARBA" id="ARBA00005204"/>
    </source>
</evidence>
<keyword evidence="8 11" id="KW-0028">Amino-acid biosynthesis</keyword>
<dbReference type="GO" id="GO:0000287">
    <property type="term" value="F:magnesium ion binding"/>
    <property type="evidence" value="ECO:0007669"/>
    <property type="project" value="UniProtKB-UniRule"/>
</dbReference>
<evidence type="ECO:0000256" key="5">
    <source>
        <dbReference type="ARBA" id="ARBA00007731"/>
    </source>
</evidence>
<dbReference type="GO" id="GO:0000105">
    <property type="term" value="P:L-histidine biosynthetic process"/>
    <property type="evidence" value="ECO:0007669"/>
    <property type="project" value="UniProtKB-UniRule"/>
</dbReference>
<dbReference type="Gene3D" id="3.10.20.810">
    <property type="entry name" value="Phosphoribosyl-AMP cyclohydrolase"/>
    <property type="match status" value="1"/>
</dbReference>
<proteinExistence type="inferred from homology"/>
<feature type="binding site" evidence="11">
    <location>
        <position position="79"/>
    </location>
    <ligand>
        <name>Mg(2+)</name>
        <dbReference type="ChEBI" id="CHEBI:18420"/>
    </ligand>
</feature>
<keyword evidence="11" id="KW-0460">Magnesium</keyword>
<dbReference type="PANTHER" id="PTHR42945">
    <property type="entry name" value="HISTIDINE BIOSYNTHESIS BIFUNCTIONAL PROTEIN"/>
    <property type="match status" value="1"/>
</dbReference>
<evidence type="ECO:0000256" key="8">
    <source>
        <dbReference type="ARBA" id="ARBA00022605"/>
    </source>
</evidence>
<comment type="similarity">
    <text evidence="5">In the C-terminal section; belongs to the PRA-PH family.</text>
</comment>
<keyword evidence="10 11" id="KW-0368">Histidine biosynthesis</keyword>
<feature type="binding site" evidence="11">
    <location>
        <position position="96"/>
    </location>
    <ligand>
        <name>Zn(2+)</name>
        <dbReference type="ChEBI" id="CHEBI:29105"/>
        <note>ligand shared between dimeric partners</note>
    </ligand>
</feature>
<dbReference type="GO" id="GO:0008270">
    <property type="term" value="F:zinc ion binding"/>
    <property type="evidence" value="ECO:0007669"/>
    <property type="project" value="UniProtKB-UniRule"/>
</dbReference>
<comment type="subunit">
    <text evidence="11">Homodimer.</text>
</comment>
<feature type="binding site" evidence="11">
    <location>
        <position position="103"/>
    </location>
    <ligand>
        <name>Zn(2+)</name>
        <dbReference type="ChEBI" id="CHEBI:29105"/>
        <note>ligand shared between dimeric partners</note>
    </ligand>
</feature>
<comment type="pathway">
    <text evidence="4">Amino-acid biosynthesis; L-histidine biosynthesis; L-histidine from 5-phospho-alpha-D-ribose 1-diphosphate: step 2/9.</text>
</comment>
<keyword evidence="9 11" id="KW-0378">Hydrolase</keyword>
<comment type="function">
    <text evidence="11">Catalyzes the hydrolysis of the adenine ring of phosphoribosyl-AMP.</text>
</comment>
<feature type="binding site" evidence="11">
    <location>
        <position position="80"/>
    </location>
    <ligand>
        <name>Zn(2+)</name>
        <dbReference type="ChEBI" id="CHEBI:29105"/>
        <note>ligand shared between dimeric partners</note>
    </ligand>
</feature>
<dbReference type="GO" id="GO:0004636">
    <property type="term" value="F:phosphoribosyl-ATP diphosphatase activity"/>
    <property type="evidence" value="ECO:0007669"/>
    <property type="project" value="UniProtKB-EC"/>
</dbReference>
<dbReference type="InterPro" id="IPR026660">
    <property type="entry name" value="PRA-CH"/>
</dbReference>
<evidence type="ECO:0000313" key="13">
    <source>
        <dbReference type="EMBL" id="SHI92140.1"/>
    </source>
</evidence>
<name>A0A1M6F399_9FIRM</name>
<comment type="catalytic activity">
    <reaction evidence="1 11">
        <text>1-(5-phospho-beta-D-ribosyl)-5'-AMP + H2O = 1-(5-phospho-beta-D-ribosyl)-5-[(5-phospho-beta-D-ribosylamino)methylideneamino]imidazole-4-carboxamide</text>
        <dbReference type="Rhea" id="RHEA:20049"/>
        <dbReference type="ChEBI" id="CHEBI:15377"/>
        <dbReference type="ChEBI" id="CHEBI:58435"/>
        <dbReference type="ChEBI" id="CHEBI:59457"/>
        <dbReference type="EC" id="3.5.4.19"/>
    </reaction>
</comment>
<dbReference type="SUPFAM" id="SSF141734">
    <property type="entry name" value="HisI-like"/>
    <property type="match status" value="1"/>
</dbReference>
<comment type="pathway">
    <text evidence="3 11">Amino-acid biosynthesis; L-histidine biosynthesis; L-histidine from 5-phospho-alpha-D-ribose 1-diphosphate: step 3/9.</text>
</comment>
<evidence type="ECO:0000256" key="2">
    <source>
        <dbReference type="ARBA" id="ARBA00001460"/>
    </source>
</evidence>
<keyword evidence="11" id="KW-0862">Zinc</keyword>
<dbReference type="HAMAP" id="MF_01021">
    <property type="entry name" value="HisI"/>
    <property type="match status" value="1"/>
</dbReference>
<organism evidence="13 14">
    <name type="scientific">Thermoclostridium caenicola</name>
    <dbReference type="NCBI Taxonomy" id="659425"/>
    <lineage>
        <taxon>Bacteria</taxon>
        <taxon>Bacillati</taxon>
        <taxon>Bacillota</taxon>
        <taxon>Clostridia</taxon>
        <taxon>Eubacteriales</taxon>
        <taxon>Oscillospiraceae</taxon>
        <taxon>Thermoclostridium</taxon>
    </lineage>
</organism>
<keyword evidence="11" id="KW-0479">Metal-binding</keyword>
<evidence type="ECO:0000256" key="1">
    <source>
        <dbReference type="ARBA" id="ARBA00000024"/>
    </source>
</evidence>
<feature type="binding site" evidence="11">
    <location>
        <position position="81"/>
    </location>
    <ligand>
        <name>Mg(2+)</name>
        <dbReference type="ChEBI" id="CHEBI:18420"/>
    </ligand>
</feature>
<dbReference type="GO" id="GO:0005737">
    <property type="term" value="C:cytoplasm"/>
    <property type="evidence" value="ECO:0007669"/>
    <property type="project" value="UniProtKB-SubCell"/>
</dbReference>
<evidence type="ECO:0000256" key="6">
    <source>
        <dbReference type="ARBA" id="ARBA00008299"/>
    </source>
</evidence>
<comment type="similarity">
    <text evidence="6">In the N-terminal section; belongs to the PRA-CH family.</text>
</comment>
<dbReference type="AlphaFoldDB" id="A0A1M6F399"/>
<comment type="similarity">
    <text evidence="11">Belongs to the PRA-CH family.</text>
</comment>
<dbReference type="RefSeq" id="WP_149678403.1">
    <property type="nucleotide sequence ID" value="NZ_DAONMB010000001.1"/>
</dbReference>
<evidence type="ECO:0000256" key="7">
    <source>
        <dbReference type="ARBA" id="ARBA00022490"/>
    </source>
</evidence>
<dbReference type="InterPro" id="IPR002496">
    <property type="entry name" value="PRib_AMP_CycHydrolase_dom"/>
</dbReference>
<keyword evidence="14" id="KW-1185">Reference proteome</keyword>